<evidence type="ECO:0000313" key="2">
    <source>
        <dbReference type="Proteomes" id="UP001559025"/>
    </source>
</evidence>
<keyword evidence="2" id="KW-1185">Reference proteome</keyword>
<accession>A0ABV3X0N7</accession>
<name>A0ABV3X0N7_9HYPH</name>
<dbReference type="EMBL" id="JAZHFV010000008">
    <property type="protein sequence ID" value="MEX4009973.1"/>
    <property type="molecule type" value="Genomic_DNA"/>
</dbReference>
<sequence>MGRGWILTAAMLFVAIVTSGCGTPREKTAPCKRPANLASYAPVGECGAIHSLNNDRAAALAAIRELSPADDE</sequence>
<gene>
    <name evidence="1" type="ORF">V1479_21895</name>
</gene>
<evidence type="ECO:0000313" key="1">
    <source>
        <dbReference type="EMBL" id="MEX4009973.1"/>
    </source>
</evidence>
<dbReference type="PROSITE" id="PS51257">
    <property type="entry name" value="PROKAR_LIPOPROTEIN"/>
    <property type="match status" value="1"/>
</dbReference>
<evidence type="ECO:0008006" key="3">
    <source>
        <dbReference type="Google" id="ProtNLM"/>
    </source>
</evidence>
<organism evidence="1 2">
    <name type="scientific">Neoaquamicrobium sediminum</name>
    <dbReference type="NCBI Taxonomy" id="1849104"/>
    <lineage>
        <taxon>Bacteria</taxon>
        <taxon>Pseudomonadati</taxon>
        <taxon>Pseudomonadota</taxon>
        <taxon>Alphaproteobacteria</taxon>
        <taxon>Hyphomicrobiales</taxon>
        <taxon>Phyllobacteriaceae</taxon>
        <taxon>Neoaquamicrobium</taxon>
    </lineage>
</organism>
<protein>
    <recommendedName>
        <fullName evidence="3">Lipoprotein</fullName>
    </recommendedName>
</protein>
<dbReference type="RefSeq" id="WP_368804793.1">
    <property type="nucleotide sequence ID" value="NZ_JAZHFV010000008.1"/>
</dbReference>
<reference evidence="1 2" key="1">
    <citation type="submission" date="2024-01" db="EMBL/GenBank/DDBJ databases">
        <title>New evidence supports the origin of RcGTA from prophage.</title>
        <authorList>
            <person name="Xu Y."/>
            <person name="Liu B."/>
            <person name="Chen F."/>
        </authorList>
    </citation>
    <scope>NUCLEOTIDE SEQUENCE [LARGE SCALE GENOMIC DNA]</scope>
    <source>
        <strain evidence="1 2">CBW1107-2</strain>
    </source>
</reference>
<proteinExistence type="predicted"/>
<comment type="caution">
    <text evidence="1">The sequence shown here is derived from an EMBL/GenBank/DDBJ whole genome shotgun (WGS) entry which is preliminary data.</text>
</comment>
<dbReference type="Proteomes" id="UP001559025">
    <property type="component" value="Unassembled WGS sequence"/>
</dbReference>